<dbReference type="PANTHER" id="PTHR40627:SF4">
    <property type="entry name" value="PRENYLTRANSFERASE ASQH1-RELATED"/>
    <property type="match status" value="1"/>
</dbReference>
<evidence type="ECO:0000313" key="5">
    <source>
        <dbReference type="Proteomes" id="UP001152130"/>
    </source>
</evidence>
<dbReference type="EMBL" id="JAPDHF010000016">
    <property type="protein sequence ID" value="KAJ4007935.1"/>
    <property type="molecule type" value="Genomic_DNA"/>
</dbReference>
<protein>
    <recommendedName>
        <fullName evidence="6">Dimethylallyl tryptophan synthase</fullName>
    </recommendedName>
</protein>
<dbReference type="Pfam" id="PF11991">
    <property type="entry name" value="Trp_DMAT"/>
    <property type="match status" value="1"/>
</dbReference>
<sequence>MSLNSASTREHPNEAWKSLAQYLPSRSTDLDYWWQRVGPSAALVLEKAGYSIKSQYDALLFLYHWVVPELGPSLLSTDHKWKSLLQGDGSAFELSWKWNTNDSPPEVRYVVEPINQFSGTLLDPLNSQPSMVFRHRLASILPNIDLTWCHHFAGSLFDHNKARLLREMMPEGHNMPAGYTVPSTLVALEFLQDGQVATKSYFIPRKHGQGVWLPIAQFEESIAELDPVNEARAAVVDFVSKDPESLTPIMLAVDDKDVSSARIKWYFATARTELSWAKEIMTLGGRITTKHLPHLEKQLDDLIELIKTVTGIASDYPQDVGLPFAPRFDPSKGAGNFVPLAIPIAGYQVHFNIAPGSEVPGVKLYIPMRRYARDDASVAKGITSFMESRGRNTYIKEYTEMLAGLLPDGKELSSVHCLQTYVSCLFKKNGELEITTYLGMAPYGDNHKPMSI</sequence>
<name>A0A9W8U7M9_9HYPO</name>
<feature type="binding site" evidence="3">
    <location>
        <position position="365"/>
    </location>
    <ligand>
        <name>dimethylallyl diphosphate</name>
        <dbReference type="ChEBI" id="CHEBI:57623"/>
    </ligand>
</feature>
<feature type="binding site" evidence="3">
    <location>
        <position position="264"/>
    </location>
    <ligand>
        <name>dimethylallyl diphosphate</name>
        <dbReference type="ChEBI" id="CHEBI:57623"/>
    </ligand>
</feature>
<dbReference type="CDD" id="cd13929">
    <property type="entry name" value="PT-DMATS_CymD"/>
    <property type="match status" value="1"/>
</dbReference>
<feature type="binding site" evidence="3">
    <location>
        <position position="108"/>
    </location>
    <ligand>
        <name>dimethylallyl diphosphate</name>
        <dbReference type="ChEBI" id="CHEBI:57623"/>
    </ligand>
</feature>
<comment type="caution">
    <text evidence="4">The sequence shown here is derived from an EMBL/GenBank/DDBJ whole genome shotgun (WGS) entry which is preliminary data.</text>
</comment>
<feature type="binding site" evidence="3">
    <location>
        <position position="199"/>
    </location>
    <ligand>
        <name>dimethylallyl diphosphate</name>
        <dbReference type="ChEBI" id="CHEBI:57623"/>
    </ligand>
</feature>
<dbReference type="InterPro" id="IPR033964">
    <property type="entry name" value="ABBA"/>
</dbReference>
<feature type="binding site" evidence="3">
    <location>
        <position position="93"/>
    </location>
    <ligand>
        <name>L-tryptophan</name>
        <dbReference type="ChEBI" id="CHEBI:57912"/>
    </ligand>
</feature>
<dbReference type="PIRSF" id="PIRSF000509">
    <property type="entry name" value="Trp_DMAT"/>
    <property type="match status" value="1"/>
</dbReference>
<evidence type="ECO:0000256" key="1">
    <source>
        <dbReference type="ARBA" id="ARBA00010209"/>
    </source>
</evidence>
<proteinExistence type="inferred from homology"/>
<dbReference type="OrthoDB" id="3354387at2759"/>
<evidence type="ECO:0000256" key="3">
    <source>
        <dbReference type="PIRSR" id="PIRSR000509-1"/>
    </source>
</evidence>
<feature type="binding site" evidence="3">
    <location>
        <position position="266"/>
    </location>
    <ligand>
        <name>dimethylallyl diphosphate</name>
        <dbReference type="ChEBI" id="CHEBI:57623"/>
    </ligand>
</feature>
<evidence type="ECO:0000313" key="4">
    <source>
        <dbReference type="EMBL" id="KAJ4007935.1"/>
    </source>
</evidence>
<reference evidence="4" key="1">
    <citation type="submission" date="2022-10" db="EMBL/GenBank/DDBJ databases">
        <title>Fusarium specimens isolated from Avocado Roots.</title>
        <authorList>
            <person name="Stajich J."/>
            <person name="Roper C."/>
            <person name="Heimlech-Rivalta G."/>
        </authorList>
    </citation>
    <scope>NUCLEOTIDE SEQUENCE</scope>
    <source>
        <strain evidence="4">CF00143</strain>
    </source>
</reference>
<dbReference type="Proteomes" id="UP001152130">
    <property type="component" value="Unassembled WGS sequence"/>
</dbReference>
<keyword evidence="2" id="KW-0808">Transferase</keyword>
<dbReference type="GO" id="GO:0004659">
    <property type="term" value="F:prenyltransferase activity"/>
    <property type="evidence" value="ECO:0007669"/>
    <property type="project" value="TreeGrafter"/>
</dbReference>
<dbReference type="GO" id="GO:0009820">
    <property type="term" value="P:alkaloid metabolic process"/>
    <property type="evidence" value="ECO:0007669"/>
    <property type="project" value="InterPro"/>
</dbReference>
<dbReference type="NCBIfam" id="TIGR03429">
    <property type="entry name" value="arom_pren_DMATS"/>
    <property type="match status" value="1"/>
</dbReference>
<dbReference type="InterPro" id="IPR012148">
    <property type="entry name" value="ABBA_DMATS-like"/>
</dbReference>
<dbReference type="PANTHER" id="PTHR40627">
    <property type="entry name" value="INDOLE PRENYLTRANSFERASE TDIB-RELATED"/>
    <property type="match status" value="1"/>
</dbReference>
<organism evidence="4 5">
    <name type="scientific">Fusarium irregulare</name>
    <dbReference type="NCBI Taxonomy" id="2494466"/>
    <lineage>
        <taxon>Eukaryota</taxon>
        <taxon>Fungi</taxon>
        <taxon>Dikarya</taxon>
        <taxon>Ascomycota</taxon>
        <taxon>Pezizomycotina</taxon>
        <taxon>Sordariomycetes</taxon>
        <taxon>Hypocreomycetidae</taxon>
        <taxon>Hypocreales</taxon>
        <taxon>Nectriaceae</taxon>
        <taxon>Fusarium</taxon>
        <taxon>Fusarium incarnatum-equiseti species complex</taxon>
    </lineage>
</organism>
<evidence type="ECO:0008006" key="6">
    <source>
        <dbReference type="Google" id="ProtNLM"/>
    </source>
</evidence>
<comment type="similarity">
    <text evidence="1">Belongs to the tryptophan dimethylallyltransferase family.</text>
</comment>
<dbReference type="SFLD" id="SFLDS00036">
    <property type="entry name" value="Aromatic_Prenyltransferase"/>
    <property type="match status" value="1"/>
</dbReference>
<dbReference type="SFLD" id="SFLDG01162">
    <property type="entry name" value="I"/>
    <property type="match status" value="1"/>
</dbReference>
<keyword evidence="5" id="KW-1185">Reference proteome</keyword>
<feature type="binding site" evidence="3">
    <location>
        <position position="201"/>
    </location>
    <ligand>
        <name>dimethylallyl diphosphate</name>
        <dbReference type="ChEBI" id="CHEBI:57623"/>
    </ligand>
</feature>
<evidence type="ECO:0000256" key="2">
    <source>
        <dbReference type="ARBA" id="ARBA00022679"/>
    </source>
</evidence>
<feature type="binding site" evidence="3">
    <location>
        <position position="262"/>
    </location>
    <ligand>
        <name>dimethylallyl diphosphate</name>
        <dbReference type="ChEBI" id="CHEBI:57623"/>
    </ligand>
</feature>
<dbReference type="InterPro" id="IPR017795">
    <property type="entry name" value="ABBA_NscD-like"/>
</dbReference>
<accession>A0A9W8U7M9</accession>
<gene>
    <name evidence="4" type="ORF">NW766_009747</name>
</gene>
<dbReference type="AlphaFoldDB" id="A0A9W8U7M9"/>